<evidence type="ECO:0000256" key="2">
    <source>
        <dbReference type="ARBA" id="ARBA00022692"/>
    </source>
</evidence>
<feature type="transmembrane region" description="Helical" evidence="6">
    <location>
        <begin position="157"/>
        <end position="177"/>
    </location>
</feature>
<dbReference type="Gene3D" id="1.20.1250.20">
    <property type="entry name" value="MFS general substrate transporter like domains"/>
    <property type="match status" value="1"/>
</dbReference>
<accession>A0A0D2FLK3</accession>
<feature type="domain" description="Major facilitator superfamily (MFS) profile" evidence="7">
    <location>
        <begin position="62"/>
        <end position="553"/>
    </location>
</feature>
<feature type="transmembrane region" description="Helical" evidence="6">
    <location>
        <begin position="183"/>
        <end position="203"/>
    </location>
</feature>
<dbReference type="HOGENOM" id="CLU_000960_22_1_1"/>
<evidence type="ECO:0000259" key="7">
    <source>
        <dbReference type="PROSITE" id="PS50850"/>
    </source>
</evidence>
<name>A0A0D2FLK3_9EURO</name>
<evidence type="ECO:0000256" key="4">
    <source>
        <dbReference type="ARBA" id="ARBA00023136"/>
    </source>
</evidence>
<evidence type="ECO:0000256" key="3">
    <source>
        <dbReference type="ARBA" id="ARBA00022989"/>
    </source>
</evidence>
<keyword evidence="3 6" id="KW-1133">Transmembrane helix</keyword>
<feature type="transmembrane region" description="Helical" evidence="6">
    <location>
        <begin position="325"/>
        <end position="351"/>
    </location>
</feature>
<feature type="transmembrane region" description="Helical" evidence="6">
    <location>
        <begin position="390"/>
        <end position="408"/>
    </location>
</feature>
<evidence type="ECO:0000256" key="5">
    <source>
        <dbReference type="SAM" id="MobiDB-lite"/>
    </source>
</evidence>
<dbReference type="AlphaFoldDB" id="A0A0D2FLK3"/>
<sequence length="578" mass="61852">MAKTPRSLDTETQVSQQYVPQKSTEHFQSFPQQNEGETEKSDTHDGSAHKPGYPTGIKRALIIGPVTLTYFLFFLDLAVVSTATPAITSQFNSLVDVGWYGGAYQLGSAAFQPLTGKIYRYFSIKWSFLVFFLIFLLGSLLCGAAQSSSMFIVGRAIAGMGSSGIGNGALTIIAAVLPTRAQAKFLGLNMGLGQLGLALGPIVGGCFTEYTSWRWCFYINLPIGGVVALLLFFLRIPEPEPKKPARQVLSTAIMSLDLPGFVLISPAAIMFLLGLQYGGNQYAWNSSVVVGLLVGAGVTFALFLIWEHRQGDEAMVPFAMLTHRIIWSAAGNMFFLLSSILVADFYLAIYFQAIHNDSPLMSGVHMLPTTIGMVLFTMTSGVMIGVLGYYLPWAVGGSIISAIGYGLLSLLGPSTPAARWIGYQVFYGVGSGAMASSAFIAVQNLVPAAEIPTAMSIILFCQNMGGAVFLVAANAIFSNSLRKQLQQRATAIGIAPDIIVGAGVRSIRQLVSGEKLALVLQAYSNSVDCVMYLGIAASVATFAFAWGLGWKDIRVERKLKALQPPEPGDGDQTASRGV</sequence>
<feature type="transmembrane region" description="Helical" evidence="6">
    <location>
        <begin position="454"/>
        <end position="477"/>
    </location>
</feature>
<dbReference type="Pfam" id="PF07690">
    <property type="entry name" value="MFS_1"/>
    <property type="match status" value="1"/>
</dbReference>
<feature type="transmembrane region" description="Helical" evidence="6">
    <location>
        <begin position="420"/>
        <end position="442"/>
    </location>
</feature>
<keyword evidence="4 6" id="KW-0472">Membrane</keyword>
<dbReference type="InterPro" id="IPR020846">
    <property type="entry name" value="MFS_dom"/>
</dbReference>
<feature type="transmembrane region" description="Helical" evidence="6">
    <location>
        <begin position="282"/>
        <end position="305"/>
    </location>
</feature>
<dbReference type="PANTHER" id="PTHR23501:SF155">
    <property type="entry name" value="EFFLUX PUMP AFOB"/>
    <property type="match status" value="1"/>
</dbReference>
<dbReference type="EMBL" id="KN846959">
    <property type="protein sequence ID" value="KIW67595.1"/>
    <property type="molecule type" value="Genomic_DNA"/>
</dbReference>
<dbReference type="InterPro" id="IPR011701">
    <property type="entry name" value="MFS"/>
</dbReference>
<feature type="transmembrane region" description="Helical" evidence="6">
    <location>
        <begin position="256"/>
        <end position="275"/>
    </location>
</feature>
<dbReference type="PROSITE" id="PS50850">
    <property type="entry name" value="MFS"/>
    <property type="match status" value="1"/>
</dbReference>
<feature type="transmembrane region" description="Helical" evidence="6">
    <location>
        <begin position="60"/>
        <end position="80"/>
    </location>
</feature>
<feature type="compositionally biased region" description="Basic and acidic residues" evidence="5">
    <location>
        <begin position="37"/>
        <end position="48"/>
    </location>
</feature>
<keyword evidence="2 6" id="KW-0812">Transmembrane</keyword>
<dbReference type="Proteomes" id="UP000054266">
    <property type="component" value="Unassembled WGS sequence"/>
</dbReference>
<dbReference type="CDD" id="cd17502">
    <property type="entry name" value="MFS_Azr1_MDR_like"/>
    <property type="match status" value="1"/>
</dbReference>
<feature type="transmembrane region" description="Helical" evidence="6">
    <location>
        <begin position="363"/>
        <end position="384"/>
    </location>
</feature>
<feature type="compositionally biased region" description="Polar residues" evidence="5">
    <location>
        <begin position="10"/>
        <end position="35"/>
    </location>
</feature>
<evidence type="ECO:0000256" key="1">
    <source>
        <dbReference type="ARBA" id="ARBA00004141"/>
    </source>
</evidence>
<dbReference type="InterPro" id="IPR036259">
    <property type="entry name" value="MFS_trans_sf"/>
</dbReference>
<comment type="subcellular location">
    <subcellularLocation>
        <location evidence="1">Membrane</location>
        <topology evidence="1">Multi-pass membrane protein</topology>
    </subcellularLocation>
</comment>
<gene>
    <name evidence="8" type="ORF">PV04_06833</name>
</gene>
<dbReference type="SUPFAM" id="SSF103473">
    <property type="entry name" value="MFS general substrate transporter"/>
    <property type="match status" value="1"/>
</dbReference>
<evidence type="ECO:0000256" key="6">
    <source>
        <dbReference type="SAM" id="Phobius"/>
    </source>
</evidence>
<reference evidence="8 9" key="1">
    <citation type="submission" date="2015-01" db="EMBL/GenBank/DDBJ databases">
        <title>The Genome Sequence of Capronia semiimmersa CBS27337.</title>
        <authorList>
            <consortium name="The Broad Institute Genomics Platform"/>
            <person name="Cuomo C."/>
            <person name="de Hoog S."/>
            <person name="Gorbushina A."/>
            <person name="Stielow B."/>
            <person name="Teixiera M."/>
            <person name="Abouelleil A."/>
            <person name="Chapman S.B."/>
            <person name="Priest M."/>
            <person name="Young S.K."/>
            <person name="Wortman J."/>
            <person name="Nusbaum C."/>
            <person name="Birren B."/>
        </authorList>
    </citation>
    <scope>NUCLEOTIDE SEQUENCE [LARGE SCALE GENOMIC DNA]</scope>
    <source>
        <strain evidence="8 9">CBS 27337</strain>
    </source>
</reference>
<proteinExistence type="predicted"/>
<keyword evidence="9" id="KW-1185">Reference proteome</keyword>
<feature type="transmembrane region" description="Helical" evidence="6">
    <location>
        <begin position="530"/>
        <end position="550"/>
    </location>
</feature>
<feature type="transmembrane region" description="Helical" evidence="6">
    <location>
        <begin position="126"/>
        <end position="145"/>
    </location>
</feature>
<feature type="region of interest" description="Disordered" evidence="5">
    <location>
        <begin position="1"/>
        <end position="49"/>
    </location>
</feature>
<dbReference type="PANTHER" id="PTHR23501">
    <property type="entry name" value="MAJOR FACILITATOR SUPERFAMILY"/>
    <property type="match status" value="1"/>
</dbReference>
<evidence type="ECO:0000313" key="8">
    <source>
        <dbReference type="EMBL" id="KIW67595.1"/>
    </source>
</evidence>
<feature type="transmembrane region" description="Helical" evidence="6">
    <location>
        <begin position="215"/>
        <end position="236"/>
    </location>
</feature>
<evidence type="ECO:0000313" key="9">
    <source>
        <dbReference type="Proteomes" id="UP000054266"/>
    </source>
</evidence>
<dbReference type="GO" id="GO:0022857">
    <property type="term" value="F:transmembrane transporter activity"/>
    <property type="evidence" value="ECO:0007669"/>
    <property type="project" value="InterPro"/>
</dbReference>
<protein>
    <recommendedName>
        <fullName evidence="7">Major facilitator superfamily (MFS) profile domain-containing protein</fullName>
    </recommendedName>
</protein>
<dbReference type="GO" id="GO:0005886">
    <property type="term" value="C:plasma membrane"/>
    <property type="evidence" value="ECO:0007669"/>
    <property type="project" value="TreeGrafter"/>
</dbReference>
<organism evidence="8 9">
    <name type="scientific">Phialophora macrospora</name>
    <dbReference type="NCBI Taxonomy" id="1851006"/>
    <lineage>
        <taxon>Eukaryota</taxon>
        <taxon>Fungi</taxon>
        <taxon>Dikarya</taxon>
        <taxon>Ascomycota</taxon>
        <taxon>Pezizomycotina</taxon>
        <taxon>Eurotiomycetes</taxon>
        <taxon>Chaetothyriomycetidae</taxon>
        <taxon>Chaetothyriales</taxon>
        <taxon>Herpotrichiellaceae</taxon>
        <taxon>Phialophora</taxon>
    </lineage>
</organism>